<gene>
    <name evidence="2" type="ORF">SEMRO_32_G020720.1</name>
</gene>
<accession>A0A9N8H363</accession>
<dbReference type="AlphaFoldDB" id="A0A9N8H363"/>
<reference evidence="2" key="1">
    <citation type="submission" date="2020-06" db="EMBL/GenBank/DDBJ databases">
        <authorList>
            <consortium name="Plant Systems Biology data submission"/>
        </authorList>
    </citation>
    <scope>NUCLEOTIDE SEQUENCE</scope>
    <source>
        <strain evidence="2">D6</strain>
    </source>
</reference>
<dbReference type="PROSITE" id="PS50181">
    <property type="entry name" value="FBOX"/>
    <property type="match status" value="1"/>
</dbReference>
<protein>
    <recommendedName>
        <fullName evidence="1">F-box domain-containing protein</fullName>
    </recommendedName>
</protein>
<feature type="domain" description="F-box" evidence="1">
    <location>
        <begin position="18"/>
        <end position="53"/>
    </location>
</feature>
<sequence length="302" mass="34490">MLKGCTEVRDDSLVAAAAFPLMRLPAAMLPTLLDYLPLDEVASLMLVCKAFQESGKVTIRRKLRRAGAEDVIKQNLRLKHCLSMVLENSKLISSQNPKNSDDRGVQVKVFILGCPRCSKLERAMKRLLDCPNLAERFAHRAISVDGSVINLGVGIRQLPLRVRVLVKQYRKELEFQKDSIRSDLFPRRTYLALMRSLEKVIQTMKEYEKHPQRPYTWVFYLPRLQNHPFETTIYDSFVEQTKEPLSKRGLVLKGIGRGNDQKIAVCPKVPSLAFTVAKSELNAMFEFAMQKIEDNVDRVKAL</sequence>
<dbReference type="EMBL" id="CAICTM010000032">
    <property type="protein sequence ID" value="CAB9498132.1"/>
    <property type="molecule type" value="Genomic_DNA"/>
</dbReference>
<evidence type="ECO:0000313" key="2">
    <source>
        <dbReference type="EMBL" id="CAB9498132.1"/>
    </source>
</evidence>
<dbReference type="Proteomes" id="UP001153069">
    <property type="component" value="Unassembled WGS sequence"/>
</dbReference>
<name>A0A9N8H363_9STRA</name>
<evidence type="ECO:0000313" key="3">
    <source>
        <dbReference type="Proteomes" id="UP001153069"/>
    </source>
</evidence>
<proteinExistence type="predicted"/>
<keyword evidence="3" id="KW-1185">Reference proteome</keyword>
<dbReference type="InterPro" id="IPR001810">
    <property type="entry name" value="F-box_dom"/>
</dbReference>
<organism evidence="2 3">
    <name type="scientific">Seminavis robusta</name>
    <dbReference type="NCBI Taxonomy" id="568900"/>
    <lineage>
        <taxon>Eukaryota</taxon>
        <taxon>Sar</taxon>
        <taxon>Stramenopiles</taxon>
        <taxon>Ochrophyta</taxon>
        <taxon>Bacillariophyta</taxon>
        <taxon>Bacillariophyceae</taxon>
        <taxon>Bacillariophycidae</taxon>
        <taxon>Naviculales</taxon>
        <taxon>Naviculaceae</taxon>
        <taxon>Seminavis</taxon>
    </lineage>
</organism>
<evidence type="ECO:0000259" key="1">
    <source>
        <dbReference type="PROSITE" id="PS50181"/>
    </source>
</evidence>
<comment type="caution">
    <text evidence="2">The sequence shown here is derived from an EMBL/GenBank/DDBJ whole genome shotgun (WGS) entry which is preliminary data.</text>
</comment>